<name>A0A1I7XCA9_HETBA</name>
<evidence type="ECO:0000313" key="2">
    <source>
        <dbReference type="WBParaSite" id="Hba_15084"/>
    </source>
</evidence>
<accession>A0A1I7XCA9</accession>
<proteinExistence type="predicted"/>
<dbReference type="AlphaFoldDB" id="A0A1I7XCA9"/>
<sequence>MYTGTAVKLYEFLTMRGCEEVSTLLMEFVNIVISRYLTMPHHMNEMSRTWVQSREILRIVCSSPSDPDILLTLLATILDIKLKFVQTWTGDRVDRNMLFVCYALDQMDDFVRRVNQRVQQNQRREIFALSY</sequence>
<keyword evidence="1" id="KW-1185">Reference proteome</keyword>
<evidence type="ECO:0000313" key="1">
    <source>
        <dbReference type="Proteomes" id="UP000095283"/>
    </source>
</evidence>
<dbReference type="WBParaSite" id="Hba_15084">
    <property type="protein sequence ID" value="Hba_15084"/>
    <property type="gene ID" value="Hba_15084"/>
</dbReference>
<reference evidence="2" key="1">
    <citation type="submission" date="2016-11" db="UniProtKB">
        <authorList>
            <consortium name="WormBaseParasite"/>
        </authorList>
    </citation>
    <scope>IDENTIFICATION</scope>
</reference>
<organism evidence="1 2">
    <name type="scientific">Heterorhabditis bacteriophora</name>
    <name type="common">Entomopathogenic nematode worm</name>
    <dbReference type="NCBI Taxonomy" id="37862"/>
    <lineage>
        <taxon>Eukaryota</taxon>
        <taxon>Metazoa</taxon>
        <taxon>Ecdysozoa</taxon>
        <taxon>Nematoda</taxon>
        <taxon>Chromadorea</taxon>
        <taxon>Rhabditida</taxon>
        <taxon>Rhabditina</taxon>
        <taxon>Rhabditomorpha</taxon>
        <taxon>Strongyloidea</taxon>
        <taxon>Heterorhabditidae</taxon>
        <taxon>Heterorhabditis</taxon>
    </lineage>
</organism>
<dbReference type="Proteomes" id="UP000095283">
    <property type="component" value="Unplaced"/>
</dbReference>
<protein>
    <submittedName>
        <fullName evidence="2">Importin N-terminal domain-containing protein</fullName>
    </submittedName>
</protein>